<dbReference type="Pfam" id="PF06891">
    <property type="entry name" value="P2_Phage_GpR"/>
    <property type="match status" value="1"/>
</dbReference>
<reference evidence="1" key="2">
    <citation type="submission" date="2020-07" db="EMBL/GenBank/DDBJ databases">
        <authorList>
            <person name="Lood C."/>
            <person name="Girard L."/>
        </authorList>
    </citation>
    <scope>NUCLEOTIDE SEQUENCE</scope>
    <source>
        <strain evidence="1">BW13M1</strain>
    </source>
</reference>
<protein>
    <submittedName>
        <fullName evidence="1">Phage tail protein</fullName>
    </submittedName>
</protein>
<reference evidence="1" key="1">
    <citation type="journal article" date="2020" name="Microorganisms">
        <title>Reliable Identification of Environmental Pseudomonas Isolates Using the rpoD Gene.</title>
        <authorList>
            <consortium name="The Broad Institute Genome Sequencing Platform"/>
            <person name="Girard L."/>
            <person name="Lood C."/>
            <person name="Rokni-Zadeh H."/>
            <person name="van Noort V."/>
            <person name="Lavigne R."/>
            <person name="De Mot R."/>
        </authorList>
    </citation>
    <scope>NUCLEOTIDE SEQUENCE</scope>
    <source>
        <strain evidence="1">BW13M1</strain>
    </source>
</reference>
<dbReference type="EMBL" id="JABWRJ010000052">
    <property type="protein sequence ID" value="MBC3448996.1"/>
    <property type="molecule type" value="Genomic_DNA"/>
</dbReference>
<gene>
    <name evidence="1" type="ORF">HU751_24755</name>
</gene>
<organism evidence="1">
    <name type="scientific">Pseudomonas peradeniyensis</name>
    <dbReference type="NCBI Taxonomy" id="2745488"/>
    <lineage>
        <taxon>Bacteria</taxon>
        <taxon>Pseudomonadati</taxon>
        <taxon>Pseudomonadota</taxon>
        <taxon>Gammaproteobacteria</taxon>
        <taxon>Pseudomonadales</taxon>
        <taxon>Pseudomonadaceae</taxon>
        <taxon>Pseudomonas</taxon>
    </lineage>
</organism>
<proteinExistence type="predicted"/>
<accession>A0A923GEB2</accession>
<evidence type="ECO:0000313" key="1">
    <source>
        <dbReference type="EMBL" id="MBC3448996.1"/>
    </source>
</evidence>
<dbReference type="AlphaFoldDB" id="A0A923GEB2"/>
<sequence length="158" mass="17496">MNQLKALTTYLLERKLVPAGQLHAWAQQLDLQLAWTPTELGLHMGNLRYRALFDFDDFSGHPGRLMALAGSWLETNDPGRHLFALPAPTLAVKQKAPGSDLLDVSLVLEFVEPLYLTEDAAGEIEVFGKTWSFQPYDLWVAEQGDVALQGLPQGSPLP</sequence>
<dbReference type="InterPro" id="IPR009678">
    <property type="entry name" value="Phage_tail_completion_R"/>
</dbReference>
<comment type="caution">
    <text evidence="1">The sequence shown here is derived from an EMBL/GenBank/DDBJ whole genome shotgun (WGS) entry which is preliminary data.</text>
</comment>
<name>A0A923GEB2_9PSED</name>
<dbReference type="RefSeq" id="WP_186735459.1">
    <property type="nucleotide sequence ID" value="NZ_JABWRJ020000002.1"/>
</dbReference>